<dbReference type="OrthoDB" id="6493736at2759"/>
<keyword evidence="1" id="KW-0812">Transmembrane</keyword>
<dbReference type="GO" id="GO:0016491">
    <property type="term" value="F:oxidoreductase activity"/>
    <property type="evidence" value="ECO:0007669"/>
    <property type="project" value="TreeGrafter"/>
</dbReference>
<name>A0A9J6GXZ2_HAELO</name>
<dbReference type="PANTHER" id="PTHR43313">
    <property type="entry name" value="SHORT-CHAIN DEHYDROGENASE/REDUCTASE FAMILY 9C"/>
    <property type="match status" value="1"/>
</dbReference>
<dbReference type="GO" id="GO:0008202">
    <property type="term" value="P:steroid metabolic process"/>
    <property type="evidence" value="ECO:0007669"/>
    <property type="project" value="TreeGrafter"/>
</dbReference>
<dbReference type="PANTHER" id="PTHR43313:SF36">
    <property type="entry name" value="D-BETA-HYDROXYBUTYRATE DEHYDROGENASE, MITOCHONDRIAL"/>
    <property type="match status" value="1"/>
</dbReference>
<dbReference type="VEuPathDB" id="VectorBase:HLOH_050324"/>
<reference evidence="2 3" key="1">
    <citation type="journal article" date="2020" name="Cell">
        <title>Large-Scale Comparative Analyses of Tick Genomes Elucidate Their Genetic Diversity and Vector Capacities.</title>
        <authorList>
            <consortium name="Tick Genome and Microbiome Consortium (TIGMIC)"/>
            <person name="Jia N."/>
            <person name="Wang J."/>
            <person name="Shi W."/>
            <person name="Du L."/>
            <person name="Sun Y."/>
            <person name="Zhan W."/>
            <person name="Jiang J.F."/>
            <person name="Wang Q."/>
            <person name="Zhang B."/>
            <person name="Ji P."/>
            <person name="Bell-Sakyi L."/>
            <person name="Cui X.M."/>
            <person name="Yuan T.T."/>
            <person name="Jiang B.G."/>
            <person name="Yang W.F."/>
            <person name="Lam T.T."/>
            <person name="Chang Q.C."/>
            <person name="Ding S.J."/>
            <person name="Wang X.J."/>
            <person name="Zhu J.G."/>
            <person name="Ruan X.D."/>
            <person name="Zhao L."/>
            <person name="Wei J.T."/>
            <person name="Ye R.Z."/>
            <person name="Que T.C."/>
            <person name="Du C.H."/>
            <person name="Zhou Y.H."/>
            <person name="Cheng J.X."/>
            <person name="Dai P.F."/>
            <person name="Guo W.B."/>
            <person name="Han X.H."/>
            <person name="Huang E.J."/>
            <person name="Li L.F."/>
            <person name="Wei W."/>
            <person name="Gao Y.C."/>
            <person name="Liu J.Z."/>
            <person name="Shao H.Z."/>
            <person name="Wang X."/>
            <person name="Wang C.C."/>
            <person name="Yang T.C."/>
            <person name="Huo Q.B."/>
            <person name="Li W."/>
            <person name="Chen H.Y."/>
            <person name="Chen S.E."/>
            <person name="Zhou L.G."/>
            <person name="Ni X.B."/>
            <person name="Tian J.H."/>
            <person name="Sheng Y."/>
            <person name="Liu T."/>
            <person name="Pan Y.S."/>
            <person name="Xia L.Y."/>
            <person name="Li J."/>
            <person name="Zhao F."/>
            <person name="Cao W.C."/>
        </authorList>
    </citation>
    <scope>NUCLEOTIDE SEQUENCE [LARGE SCALE GENOMIC DNA]</scope>
    <source>
        <strain evidence="2">HaeL-2018</strain>
    </source>
</reference>
<dbReference type="AlphaFoldDB" id="A0A9J6GXZ2"/>
<dbReference type="OMA" id="ENMFFFA"/>
<evidence type="ECO:0000256" key="1">
    <source>
        <dbReference type="SAM" id="Phobius"/>
    </source>
</evidence>
<organism evidence="2 3">
    <name type="scientific">Haemaphysalis longicornis</name>
    <name type="common">Bush tick</name>
    <dbReference type="NCBI Taxonomy" id="44386"/>
    <lineage>
        <taxon>Eukaryota</taxon>
        <taxon>Metazoa</taxon>
        <taxon>Ecdysozoa</taxon>
        <taxon>Arthropoda</taxon>
        <taxon>Chelicerata</taxon>
        <taxon>Arachnida</taxon>
        <taxon>Acari</taxon>
        <taxon>Parasitiformes</taxon>
        <taxon>Ixodida</taxon>
        <taxon>Ixodoidea</taxon>
        <taxon>Ixodidae</taxon>
        <taxon>Haemaphysalinae</taxon>
        <taxon>Haemaphysalis</taxon>
    </lineage>
</organism>
<keyword evidence="3" id="KW-1185">Reference proteome</keyword>
<dbReference type="EMBL" id="JABSTR010000010">
    <property type="protein sequence ID" value="KAH9380123.1"/>
    <property type="molecule type" value="Genomic_DNA"/>
</dbReference>
<accession>A0A9J6GXZ2</accession>
<evidence type="ECO:0000313" key="2">
    <source>
        <dbReference type="EMBL" id="KAH9380123.1"/>
    </source>
</evidence>
<dbReference type="InterPro" id="IPR036291">
    <property type="entry name" value="NAD(P)-bd_dom_sf"/>
</dbReference>
<feature type="transmembrane region" description="Helical" evidence="1">
    <location>
        <begin position="12"/>
        <end position="29"/>
    </location>
</feature>
<sequence>MDTPKQQANSPMAAFVLISLCTFLITAVIPPLTFAISVVGHLAFSIMIGFSIKRQLAASFGRRLSVTGKAVFITGLGNAMALALRQKGFTVFAGCLDVSSEGARNLMSNGITALHVDYLKHETIVDAYDTIRHKLNGNGMSEP</sequence>
<dbReference type="Proteomes" id="UP000821853">
    <property type="component" value="Chromosome 8"/>
</dbReference>
<gene>
    <name evidence="2" type="ORF">HPB48_000732</name>
</gene>
<feature type="transmembrane region" description="Helical" evidence="1">
    <location>
        <begin position="35"/>
        <end position="52"/>
    </location>
</feature>
<keyword evidence="1" id="KW-0472">Membrane</keyword>
<evidence type="ECO:0000313" key="3">
    <source>
        <dbReference type="Proteomes" id="UP000821853"/>
    </source>
</evidence>
<proteinExistence type="predicted"/>
<dbReference type="SUPFAM" id="SSF51735">
    <property type="entry name" value="NAD(P)-binding Rossmann-fold domains"/>
    <property type="match status" value="1"/>
</dbReference>
<comment type="caution">
    <text evidence="2">The sequence shown here is derived from an EMBL/GenBank/DDBJ whole genome shotgun (WGS) entry which is preliminary data.</text>
</comment>
<keyword evidence="1" id="KW-1133">Transmembrane helix</keyword>
<protein>
    <submittedName>
        <fullName evidence="2">Uncharacterized protein</fullName>
    </submittedName>
</protein>